<organism evidence="1 2">
    <name type="scientific">Caerostris extrusa</name>
    <name type="common">Bark spider</name>
    <name type="synonym">Caerostris bankana</name>
    <dbReference type="NCBI Taxonomy" id="172846"/>
    <lineage>
        <taxon>Eukaryota</taxon>
        <taxon>Metazoa</taxon>
        <taxon>Ecdysozoa</taxon>
        <taxon>Arthropoda</taxon>
        <taxon>Chelicerata</taxon>
        <taxon>Arachnida</taxon>
        <taxon>Araneae</taxon>
        <taxon>Araneomorphae</taxon>
        <taxon>Entelegynae</taxon>
        <taxon>Araneoidea</taxon>
        <taxon>Araneidae</taxon>
        <taxon>Caerostris</taxon>
    </lineage>
</organism>
<protein>
    <submittedName>
        <fullName evidence="1">Uncharacterized protein</fullName>
    </submittedName>
</protein>
<sequence length="130" mass="14658">MIQKLKLEKHFSQLVENSFTGALDTDSIDPFPKSKKEAMAFSICIPSSADHSTKPKQLEFLDKNSSPCCNSSCHVLSVFPAANETRSLPTSDLNYDSNHVIVGLHQRSFLYLDPNLRAFKRCYLDNLQSF</sequence>
<proteinExistence type="predicted"/>
<dbReference type="AlphaFoldDB" id="A0AAV4XTQ2"/>
<reference evidence="1 2" key="1">
    <citation type="submission" date="2021-06" db="EMBL/GenBank/DDBJ databases">
        <title>Caerostris extrusa draft genome.</title>
        <authorList>
            <person name="Kono N."/>
            <person name="Arakawa K."/>
        </authorList>
    </citation>
    <scope>NUCLEOTIDE SEQUENCE [LARGE SCALE GENOMIC DNA]</scope>
</reference>
<dbReference type="Proteomes" id="UP001054945">
    <property type="component" value="Unassembled WGS sequence"/>
</dbReference>
<name>A0AAV4XTQ2_CAEEX</name>
<comment type="caution">
    <text evidence="1">The sequence shown here is derived from an EMBL/GenBank/DDBJ whole genome shotgun (WGS) entry which is preliminary data.</text>
</comment>
<keyword evidence="2" id="KW-1185">Reference proteome</keyword>
<accession>A0AAV4XTQ2</accession>
<gene>
    <name evidence="1" type="ORF">CEXT_134661</name>
</gene>
<dbReference type="EMBL" id="BPLR01018147">
    <property type="protein sequence ID" value="GIY97290.1"/>
    <property type="molecule type" value="Genomic_DNA"/>
</dbReference>
<evidence type="ECO:0000313" key="1">
    <source>
        <dbReference type="EMBL" id="GIY97290.1"/>
    </source>
</evidence>
<evidence type="ECO:0000313" key="2">
    <source>
        <dbReference type="Proteomes" id="UP001054945"/>
    </source>
</evidence>